<gene>
    <name evidence="1" type="ORF">M8C21_025117</name>
</gene>
<organism evidence="1 2">
    <name type="scientific">Ambrosia artemisiifolia</name>
    <name type="common">Common ragweed</name>
    <dbReference type="NCBI Taxonomy" id="4212"/>
    <lineage>
        <taxon>Eukaryota</taxon>
        <taxon>Viridiplantae</taxon>
        <taxon>Streptophyta</taxon>
        <taxon>Embryophyta</taxon>
        <taxon>Tracheophyta</taxon>
        <taxon>Spermatophyta</taxon>
        <taxon>Magnoliopsida</taxon>
        <taxon>eudicotyledons</taxon>
        <taxon>Gunneridae</taxon>
        <taxon>Pentapetalae</taxon>
        <taxon>asterids</taxon>
        <taxon>campanulids</taxon>
        <taxon>Asterales</taxon>
        <taxon>Asteraceae</taxon>
        <taxon>Asteroideae</taxon>
        <taxon>Heliantheae alliance</taxon>
        <taxon>Heliantheae</taxon>
        <taxon>Ambrosia</taxon>
    </lineage>
</organism>
<accession>A0AAD5GWD4</accession>
<reference evidence="1" key="1">
    <citation type="submission" date="2022-06" db="EMBL/GenBank/DDBJ databases">
        <title>Uncovering the hologenomic basis of an extraordinary plant invasion.</title>
        <authorList>
            <person name="Bieker V.C."/>
            <person name="Martin M.D."/>
            <person name="Gilbert T."/>
            <person name="Hodgins K."/>
            <person name="Battlay P."/>
            <person name="Petersen B."/>
            <person name="Wilson J."/>
        </authorList>
    </citation>
    <scope>NUCLEOTIDE SEQUENCE</scope>
    <source>
        <strain evidence="1">AA19_3_7</strain>
        <tissue evidence="1">Leaf</tissue>
    </source>
</reference>
<proteinExistence type="predicted"/>
<evidence type="ECO:0000313" key="1">
    <source>
        <dbReference type="EMBL" id="KAI7757900.1"/>
    </source>
</evidence>
<evidence type="ECO:0000313" key="2">
    <source>
        <dbReference type="Proteomes" id="UP001206925"/>
    </source>
</evidence>
<keyword evidence="2" id="KW-1185">Reference proteome</keyword>
<protein>
    <submittedName>
        <fullName evidence="1">Uncharacterized protein</fullName>
    </submittedName>
</protein>
<sequence length="8" mass="970">MCVYLKTL</sequence>
<dbReference type="Proteomes" id="UP001206925">
    <property type="component" value="Unassembled WGS sequence"/>
</dbReference>
<name>A0AAD5GWD4_AMBAR</name>
<dbReference type="EMBL" id="JAMZMK010000044">
    <property type="protein sequence ID" value="KAI7757900.1"/>
    <property type="molecule type" value="Genomic_DNA"/>
</dbReference>
<comment type="caution">
    <text evidence="1">The sequence shown here is derived from an EMBL/GenBank/DDBJ whole genome shotgun (WGS) entry which is preliminary data.</text>
</comment>